<dbReference type="Proteomes" id="UP001372338">
    <property type="component" value="Unassembled WGS sequence"/>
</dbReference>
<sequence length="401" mass="44107">MDSNSNSNSKGGNLYYTRRPSSVTVKPPIADRKFLIDFIITAYLGPDLKSPNPKSSVLQRLFSASPPYTSTDLGPSYVSISLLERLYYYLLKDASSDLVLNPDTLHLYLKGKLSLPDSDFTQDTPQFTTFFPSDLHQQIWYPDSFRVVKGVVLIDDPVVTCVKEEDVNRFRALTGVHTFKLNLNECLSFHIRHLPSNGGDGNGAKKVQETVTNGGCGSAQVQQVHKRKYNVDDTLKISQFPSATPTKEKAKGDCSKKMCKSDGPTVMPLVSIPDFDDCDQDSSVVLTGTARRGPLGPSVGVVDIGTSKVAYLFRVSLPGVKKLCDQFSCEIESDGRVHIRGLLSGGKTITKQSRVFKMKIRQLCSPGPFTLSFSLPGPVDPRLFAPNFRSDGIFEGVVIKH</sequence>
<dbReference type="InterPro" id="IPR008978">
    <property type="entry name" value="HSP20-like_chaperone"/>
</dbReference>
<proteinExistence type="predicted"/>
<dbReference type="Gene3D" id="2.60.40.790">
    <property type="match status" value="1"/>
</dbReference>
<evidence type="ECO:0008006" key="3">
    <source>
        <dbReference type="Google" id="ProtNLM"/>
    </source>
</evidence>
<reference evidence="1 2" key="1">
    <citation type="submission" date="2024-01" db="EMBL/GenBank/DDBJ databases">
        <title>The genomes of 5 underutilized Papilionoideae crops provide insights into root nodulation and disease resistanc.</title>
        <authorList>
            <person name="Yuan L."/>
        </authorList>
    </citation>
    <scope>NUCLEOTIDE SEQUENCE [LARGE SCALE GENOMIC DNA]</scope>
    <source>
        <strain evidence="1">ZHUSHIDOU_FW_LH</strain>
        <tissue evidence="1">Leaf</tissue>
    </source>
</reference>
<organism evidence="1 2">
    <name type="scientific">Crotalaria pallida</name>
    <name type="common">Smooth rattlebox</name>
    <name type="synonym">Crotalaria striata</name>
    <dbReference type="NCBI Taxonomy" id="3830"/>
    <lineage>
        <taxon>Eukaryota</taxon>
        <taxon>Viridiplantae</taxon>
        <taxon>Streptophyta</taxon>
        <taxon>Embryophyta</taxon>
        <taxon>Tracheophyta</taxon>
        <taxon>Spermatophyta</taxon>
        <taxon>Magnoliopsida</taxon>
        <taxon>eudicotyledons</taxon>
        <taxon>Gunneridae</taxon>
        <taxon>Pentapetalae</taxon>
        <taxon>rosids</taxon>
        <taxon>fabids</taxon>
        <taxon>Fabales</taxon>
        <taxon>Fabaceae</taxon>
        <taxon>Papilionoideae</taxon>
        <taxon>50 kb inversion clade</taxon>
        <taxon>genistoids sensu lato</taxon>
        <taxon>core genistoids</taxon>
        <taxon>Crotalarieae</taxon>
        <taxon>Crotalaria</taxon>
    </lineage>
</organism>
<dbReference type="PANTHER" id="PTHR34661:SF1">
    <property type="entry name" value="INCREASED DNA METHYLATION 3"/>
    <property type="match status" value="1"/>
</dbReference>
<evidence type="ECO:0000313" key="1">
    <source>
        <dbReference type="EMBL" id="KAK7246842.1"/>
    </source>
</evidence>
<gene>
    <name evidence="1" type="ORF">RIF29_41712</name>
</gene>
<dbReference type="InterPro" id="IPR039321">
    <property type="entry name" value="IDM2/3-like"/>
</dbReference>
<dbReference type="AlphaFoldDB" id="A0AAN9HSZ4"/>
<keyword evidence="2" id="KW-1185">Reference proteome</keyword>
<dbReference type="PANTHER" id="PTHR34661">
    <property type="entry name" value="INCREASED DNA METHYLATION 3"/>
    <property type="match status" value="1"/>
</dbReference>
<comment type="caution">
    <text evidence="1">The sequence shown here is derived from an EMBL/GenBank/DDBJ whole genome shotgun (WGS) entry which is preliminary data.</text>
</comment>
<dbReference type="FunFam" id="2.60.40.790:FF:000049">
    <property type="entry name" value="Increased DNA methylation 3"/>
    <property type="match status" value="1"/>
</dbReference>
<dbReference type="CDD" id="cd06464">
    <property type="entry name" value="ACD_sHsps-like"/>
    <property type="match status" value="1"/>
</dbReference>
<name>A0AAN9HSZ4_CROPI</name>
<dbReference type="GO" id="GO:0005634">
    <property type="term" value="C:nucleus"/>
    <property type="evidence" value="ECO:0007669"/>
    <property type="project" value="TreeGrafter"/>
</dbReference>
<evidence type="ECO:0000313" key="2">
    <source>
        <dbReference type="Proteomes" id="UP001372338"/>
    </source>
</evidence>
<dbReference type="EMBL" id="JAYWIO010000008">
    <property type="protein sequence ID" value="KAK7246842.1"/>
    <property type="molecule type" value="Genomic_DNA"/>
</dbReference>
<protein>
    <recommendedName>
        <fullName evidence="3">Increased DNA methylation 3</fullName>
    </recommendedName>
</protein>
<accession>A0AAN9HSZ4</accession>